<name>A0A7S3EYJ7_9EUKA</name>
<gene>
    <name evidence="1" type="ORF">HERI1096_LOCUS16951</name>
</gene>
<reference evidence="1" key="1">
    <citation type="submission" date="2021-01" db="EMBL/GenBank/DDBJ databases">
        <authorList>
            <person name="Corre E."/>
            <person name="Pelletier E."/>
            <person name="Niang G."/>
            <person name="Scheremetjew M."/>
            <person name="Finn R."/>
            <person name="Kale V."/>
            <person name="Holt S."/>
            <person name="Cochrane G."/>
            <person name="Meng A."/>
            <person name="Brown T."/>
            <person name="Cohen L."/>
        </authorList>
    </citation>
    <scope>NUCLEOTIDE SEQUENCE</scope>
    <source>
        <strain evidence="1">CCMP281</strain>
    </source>
</reference>
<accession>A0A7S3EYJ7</accession>
<evidence type="ECO:0000313" key="1">
    <source>
        <dbReference type="EMBL" id="CAE0116266.1"/>
    </source>
</evidence>
<dbReference type="AlphaFoldDB" id="A0A7S3EYJ7"/>
<dbReference type="EMBL" id="HBHX01030443">
    <property type="protein sequence ID" value="CAE0116266.1"/>
    <property type="molecule type" value="Transcribed_RNA"/>
</dbReference>
<organism evidence="1">
    <name type="scientific">Haptolina ericina</name>
    <dbReference type="NCBI Taxonomy" id="156174"/>
    <lineage>
        <taxon>Eukaryota</taxon>
        <taxon>Haptista</taxon>
        <taxon>Haptophyta</taxon>
        <taxon>Prymnesiophyceae</taxon>
        <taxon>Prymnesiales</taxon>
        <taxon>Prymnesiaceae</taxon>
        <taxon>Haptolina</taxon>
    </lineage>
</organism>
<protein>
    <submittedName>
        <fullName evidence="1">Uncharacterized protein</fullName>
    </submittedName>
</protein>
<sequence length="426" mass="47833">MMGTPLGAQQRWLHSMYNTTHGGRRSVGHDVESDVCIANALANLKQAKKAHMPADSKEVTRNVREFMQSHQQYNKVVAVVFWGRHRYTSLLQPYLSRELAVNGGVLDEIWLCINTLDKKDAKAGTDWAAGDDHVRAINVTGKTTAGGEPIDGISYCITRVMQHQPRTVFVKVDDDIVRIEAGALAHLVSHLIFHPSATFRRHGVVCANVVNHGNIATIHAALGAWHFNSRERTSFYNFSSQPGSSLVSSGVRQHAAYIAHAQLGSTDIYRFRAFDLNQCSCEGQFVGVANNRCIGRNYYRWPVNLIAFSGEYVDHQELPDTNDEWWLSAGWPEWLGEHAEVAGDAVVVHFAYERQRWRMERGGKQSIAALLYTNYSRMAKAVAYKHGPPFQIASKYHVPTSEMDSHTWRRNLDGGGTHRRRPGVDI</sequence>
<proteinExistence type="predicted"/>